<dbReference type="RefSeq" id="WP_093933575.1">
    <property type="nucleotide sequence ID" value="NZ_NMQT01000031.1"/>
</dbReference>
<gene>
    <name evidence="1" type="ORF">CFP71_10105</name>
</gene>
<accession>A0A229SEC6</accession>
<evidence type="ECO:0000313" key="1">
    <source>
        <dbReference type="EMBL" id="OXM57079.1"/>
    </source>
</evidence>
<dbReference type="Proteomes" id="UP000215223">
    <property type="component" value="Unassembled WGS sequence"/>
</dbReference>
<name>A0A229SEC6_9PSEU</name>
<comment type="caution">
    <text evidence="1">The sequence shown here is derived from an EMBL/GenBank/DDBJ whole genome shotgun (WGS) entry which is preliminary data.</text>
</comment>
<dbReference type="EMBL" id="NMQT01000031">
    <property type="protein sequence ID" value="OXM57079.1"/>
    <property type="molecule type" value="Genomic_DNA"/>
</dbReference>
<dbReference type="AlphaFoldDB" id="A0A229SEC6"/>
<proteinExistence type="predicted"/>
<evidence type="ECO:0000313" key="2">
    <source>
        <dbReference type="Proteomes" id="UP000215223"/>
    </source>
</evidence>
<keyword evidence="2" id="KW-1185">Reference proteome</keyword>
<sequence>MITLDGLILNPRPITFAELGCGCILEYNGHEIEVGEIVDCDMQETCTNIFHGPAQIRRVVRTGVLDCDIVHPDTDPVATPAG</sequence>
<reference evidence="1 2" key="1">
    <citation type="submission" date="2017-07" db="EMBL/GenBank/DDBJ databases">
        <title>Amycolatopsis thailandensis Genome sequencing and assembly.</title>
        <authorList>
            <person name="Kaur N."/>
            <person name="Mayilraj S."/>
        </authorList>
    </citation>
    <scope>NUCLEOTIDE SEQUENCE [LARGE SCALE GENOMIC DNA]</scope>
    <source>
        <strain evidence="1 2">JCM 16380</strain>
    </source>
</reference>
<organism evidence="1 2">
    <name type="scientific">Amycolatopsis thailandensis</name>
    <dbReference type="NCBI Taxonomy" id="589330"/>
    <lineage>
        <taxon>Bacteria</taxon>
        <taxon>Bacillati</taxon>
        <taxon>Actinomycetota</taxon>
        <taxon>Actinomycetes</taxon>
        <taxon>Pseudonocardiales</taxon>
        <taxon>Pseudonocardiaceae</taxon>
        <taxon>Amycolatopsis</taxon>
    </lineage>
</organism>
<protein>
    <submittedName>
        <fullName evidence="1">Uncharacterized protein</fullName>
    </submittedName>
</protein>